<evidence type="ECO:0000256" key="3">
    <source>
        <dbReference type="ARBA" id="ARBA00004574"/>
    </source>
</evidence>
<keyword evidence="16" id="KW-0206">Cytoskeleton</keyword>
<evidence type="ECO:0000256" key="5">
    <source>
        <dbReference type="ARBA" id="ARBA00007545"/>
    </source>
</evidence>
<feature type="region of interest" description="Disordered" evidence="21">
    <location>
        <begin position="210"/>
        <end position="338"/>
    </location>
</feature>
<dbReference type="InterPro" id="IPR001680">
    <property type="entry name" value="WD40_rpt"/>
</dbReference>
<dbReference type="GO" id="GO:0006260">
    <property type="term" value="P:DNA replication"/>
    <property type="evidence" value="ECO:0007669"/>
    <property type="project" value="UniProtKB-KW"/>
</dbReference>
<feature type="domain" description="Leucine-rich repeat and WD repeat-containing protein 1 LRR" evidence="22">
    <location>
        <begin position="9"/>
        <end position="197"/>
    </location>
</feature>
<evidence type="ECO:0000256" key="7">
    <source>
        <dbReference type="ARBA" id="ARBA00022454"/>
    </source>
</evidence>
<feature type="compositionally biased region" description="Low complexity" evidence="21">
    <location>
        <begin position="270"/>
        <end position="288"/>
    </location>
</feature>
<evidence type="ECO:0000313" key="24">
    <source>
        <dbReference type="EMBL" id="KAK0148765.1"/>
    </source>
</evidence>
<evidence type="ECO:0000256" key="8">
    <source>
        <dbReference type="ARBA" id="ARBA00022490"/>
    </source>
</evidence>
<evidence type="ECO:0000256" key="6">
    <source>
        <dbReference type="ARBA" id="ARBA00015536"/>
    </source>
</evidence>
<reference evidence="24" key="1">
    <citation type="journal article" date="2023" name="Front. Mar. Sci.">
        <title>A new Merluccius polli reference genome to investigate the effects of global change in West African waters.</title>
        <authorList>
            <person name="Mateo J.L."/>
            <person name="Blanco-Fernandez C."/>
            <person name="Garcia-Vazquez E."/>
            <person name="Machado-Schiaffino G."/>
        </authorList>
    </citation>
    <scope>NUCLEOTIDE SEQUENCE</scope>
    <source>
        <strain evidence="24">C29</strain>
        <tissue evidence="24">Fin</tissue>
    </source>
</reference>
<dbReference type="EMBL" id="JAOPHQ010001998">
    <property type="protein sequence ID" value="KAK0148765.1"/>
    <property type="molecule type" value="Genomic_DNA"/>
</dbReference>
<dbReference type="SMART" id="SM00320">
    <property type="entry name" value="WD40"/>
    <property type="match status" value="3"/>
</dbReference>
<dbReference type="Gene3D" id="2.130.10.10">
    <property type="entry name" value="YVTN repeat-like/Quinoprotein amine dehydrogenase"/>
    <property type="match status" value="1"/>
</dbReference>
<feature type="domain" description="Leucine-rich repeat and WD repeat-containing protein 1 WD" evidence="23">
    <location>
        <begin position="373"/>
        <end position="761"/>
    </location>
</feature>
<keyword evidence="13" id="KW-0995">Kinetochore</keyword>
<sequence>MLEKITEKFLLERASPKAKTLEQIKTLNLSQLGLKCKDLPVKLLCRLQALEAWDLCGNMLEELPRGLALPRLRSLDLSDNEMEDVTTLDSLTSLEELKLEGNIYITVSDNYKLMVLLPKLKMYNGKDISSIADHVRHTSSNILNTKVVDVWDTKFGLSDAITPEKVANMETEFVTAAQCSIRYGPNSIKDYTRWRVGVLAKEYLRSLLQRNEEGDESQEPTNAKENNRKQAPAPSDDPCLTPRKRARGDSCASPAPGLPRLTPQKTGPPSVAVRASPRKAAAAQLAASCPVRVTTPRKGLAETPREEGGRPKRRATADQGHAASTPTPREAEASPRKRSCFRAQVSLRVVGICVFCRGNVNNKLKLPTSEGGERVRLKPLHVLQCHSKQDSPKDFSTQLWACAFMPPPHGSKDTSGGRLAATCGGDSICLIDCETGLVMKKYKVPGEEFFTLGWSTVLMSRANSAPVRPCSILAAGGKRGLVKLMYPLANVAYGEFRASRKAMSTLQFSPRQGNHLFTGAYDNKITLWDIGGIDSQYNFKVSQLMVFECGSTPLHLRMPPASPDTLLAATESGLHSFNTAQLHTGATMKRTPAMEITFPVYEQEDKDHNYHTIDGLSFLTDDIVASKSHLQPSIYLWSWGETLRQPRDKRSRGVAAVLLAELQWATTDVPYLALSTCPEKAYLVCGDDSGKLWTYSLHNLLPANTHQRGELVPPTEVLEWPAPLTKASSPVAVPSINSVAMGPGLSYLVALSDKNMVVVWKREDSS</sequence>
<evidence type="ECO:0000256" key="15">
    <source>
        <dbReference type="ARBA" id="ARBA00022895"/>
    </source>
</evidence>
<evidence type="ECO:0000256" key="13">
    <source>
        <dbReference type="ARBA" id="ARBA00022838"/>
    </source>
</evidence>
<dbReference type="Gene3D" id="3.80.10.10">
    <property type="entry name" value="Ribonuclease Inhibitor"/>
    <property type="match status" value="1"/>
</dbReference>
<keyword evidence="18" id="KW-0137">Centromere</keyword>
<dbReference type="InterPro" id="IPR052489">
    <property type="entry name" value="LRWD1"/>
</dbReference>
<keyword evidence="14" id="KW-0156">Chromatin regulator</keyword>
<evidence type="ECO:0000256" key="20">
    <source>
        <dbReference type="PROSITE-ProRule" id="PRU00221"/>
    </source>
</evidence>
<dbReference type="PROSITE" id="PS50294">
    <property type="entry name" value="WD_REPEATS_REGION"/>
    <property type="match status" value="1"/>
</dbReference>
<dbReference type="SUPFAM" id="SSF50978">
    <property type="entry name" value="WD40 repeat-like"/>
    <property type="match status" value="1"/>
</dbReference>
<keyword evidence="11" id="KW-0235">DNA replication</keyword>
<dbReference type="GO" id="GO:0071169">
    <property type="term" value="P:establishment of protein localization to chromatin"/>
    <property type="evidence" value="ECO:0007669"/>
    <property type="project" value="TreeGrafter"/>
</dbReference>
<evidence type="ECO:0000256" key="18">
    <source>
        <dbReference type="ARBA" id="ARBA00023328"/>
    </source>
</evidence>
<dbReference type="InterPro" id="IPR019775">
    <property type="entry name" value="WD40_repeat_CS"/>
</dbReference>
<protein>
    <recommendedName>
        <fullName evidence="6">Leucine-rich repeat and WD repeat-containing protein 1</fullName>
    </recommendedName>
    <alternativeName>
        <fullName evidence="19">Origin recognition complex-associated protein</fullName>
    </alternativeName>
</protein>
<dbReference type="SUPFAM" id="SSF52058">
    <property type="entry name" value="L domain-like"/>
    <property type="match status" value="1"/>
</dbReference>
<evidence type="ECO:0000256" key="10">
    <source>
        <dbReference type="ARBA" id="ARBA00022614"/>
    </source>
</evidence>
<dbReference type="GO" id="GO:0000776">
    <property type="term" value="C:kinetochore"/>
    <property type="evidence" value="ECO:0007669"/>
    <property type="project" value="UniProtKB-KW"/>
</dbReference>
<dbReference type="PANTHER" id="PTHR24370">
    <property type="entry name" value="OPTICIN"/>
    <property type="match status" value="1"/>
</dbReference>
<dbReference type="GO" id="GO:0003682">
    <property type="term" value="F:chromatin binding"/>
    <property type="evidence" value="ECO:0007669"/>
    <property type="project" value="TreeGrafter"/>
</dbReference>
<evidence type="ECO:0000256" key="12">
    <source>
        <dbReference type="ARBA" id="ARBA00022737"/>
    </source>
</evidence>
<dbReference type="InterPro" id="IPR036322">
    <property type="entry name" value="WD40_repeat_dom_sf"/>
</dbReference>
<gene>
    <name evidence="24" type="primary">lrwd1</name>
    <name evidence="24" type="ORF">N1851_010903</name>
</gene>
<dbReference type="PROSITE" id="PS51450">
    <property type="entry name" value="LRR"/>
    <property type="match status" value="1"/>
</dbReference>
<evidence type="ECO:0000256" key="16">
    <source>
        <dbReference type="ARBA" id="ARBA00023212"/>
    </source>
</evidence>
<keyword evidence="8" id="KW-0963">Cytoplasm</keyword>
<keyword evidence="10" id="KW-0433">Leucine-rich repeat</keyword>
<organism evidence="24 25">
    <name type="scientific">Merluccius polli</name>
    <name type="common">Benguela hake</name>
    <name type="synonym">Merluccius cadenati</name>
    <dbReference type="NCBI Taxonomy" id="89951"/>
    <lineage>
        <taxon>Eukaryota</taxon>
        <taxon>Metazoa</taxon>
        <taxon>Chordata</taxon>
        <taxon>Craniata</taxon>
        <taxon>Vertebrata</taxon>
        <taxon>Euteleostomi</taxon>
        <taxon>Actinopterygii</taxon>
        <taxon>Neopterygii</taxon>
        <taxon>Teleostei</taxon>
        <taxon>Neoteleostei</taxon>
        <taxon>Acanthomorphata</taxon>
        <taxon>Zeiogadaria</taxon>
        <taxon>Gadariae</taxon>
        <taxon>Gadiformes</taxon>
        <taxon>Gadoidei</taxon>
        <taxon>Merlucciidae</taxon>
        <taxon>Merluccius</taxon>
    </lineage>
</organism>
<dbReference type="Pfam" id="PF23215">
    <property type="entry name" value="WD_LRWD1"/>
    <property type="match status" value="1"/>
</dbReference>
<dbReference type="PANTHER" id="PTHR24370:SF10">
    <property type="entry name" value="LEUCINE-RICH REPEAT AND WD REPEAT-CONTAINING PROTEIN 1"/>
    <property type="match status" value="1"/>
</dbReference>
<dbReference type="AlphaFoldDB" id="A0AA47MYX8"/>
<evidence type="ECO:0000259" key="22">
    <source>
        <dbReference type="Pfam" id="PF23211"/>
    </source>
</evidence>
<evidence type="ECO:0000256" key="19">
    <source>
        <dbReference type="ARBA" id="ARBA00033046"/>
    </source>
</evidence>
<dbReference type="InterPro" id="IPR001611">
    <property type="entry name" value="Leu-rich_rpt"/>
</dbReference>
<dbReference type="GO" id="GO:0000781">
    <property type="term" value="C:chromosome, telomeric region"/>
    <property type="evidence" value="ECO:0007669"/>
    <property type="project" value="UniProtKB-SubCell"/>
</dbReference>
<accession>A0AA47MYX8</accession>
<evidence type="ECO:0000256" key="17">
    <source>
        <dbReference type="ARBA" id="ARBA00023242"/>
    </source>
</evidence>
<evidence type="ECO:0000256" key="9">
    <source>
        <dbReference type="ARBA" id="ARBA00022574"/>
    </source>
</evidence>
<dbReference type="PROSITE" id="PS50082">
    <property type="entry name" value="WD_REPEATS_2"/>
    <property type="match status" value="1"/>
</dbReference>
<feature type="repeat" description="WD" evidence="20">
    <location>
        <begin position="496"/>
        <end position="530"/>
    </location>
</feature>
<evidence type="ECO:0000313" key="25">
    <source>
        <dbReference type="Proteomes" id="UP001174136"/>
    </source>
</evidence>
<evidence type="ECO:0000256" key="1">
    <source>
        <dbReference type="ARBA" id="ARBA00004123"/>
    </source>
</evidence>
<keyword evidence="9 20" id="KW-0853">WD repeat</keyword>
<dbReference type="Proteomes" id="UP001174136">
    <property type="component" value="Unassembled WGS sequence"/>
</dbReference>
<evidence type="ECO:0000259" key="23">
    <source>
        <dbReference type="Pfam" id="PF23215"/>
    </source>
</evidence>
<keyword evidence="7" id="KW-0158">Chromosome</keyword>
<keyword evidence="12" id="KW-0677">Repeat</keyword>
<comment type="caution">
    <text evidence="24">The sequence shown here is derived from an EMBL/GenBank/DDBJ whole genome shotgun (WGS) entry which is preliminary data.</text>
</comment>
<comment type="similarity">
    <text evidence="5">Belongs to the LRWD1 family.</text>
</comment>
<proteinExistence type="inferred from homology"/>
<dbReference type="Pfam" id="PF23211">
    <property type="entry name" value="LRR_LRWD1"/>
    <property type="match status" value="1"/>
</dbReference>
<feature type="compositionally biased region" description="Basic and acidic residues" evidence="21">
    <location>
        <begin position="299"/>
        <end position="310"/>
    </location>
</feature>
<keyword evidence="17" id="KW-0539">Nucleus</keyword>
<keyword evidence="15" id="KW-0779">Telomere</keyword>
<dbReference type="GO" id="GO:0006325">
    <property type="term" value="P:chromatin organization"/>
    <property type="evidence" value="ECO:0007669"/>
    <property type="project" value="UniProtKB-KW"/>
</dbReference>
<evidence type="ECO:0000256" key="21">
    <source>
        <dbReference type="SAM" id="MobiDB-lite"/>
    </source>
</evidence>
<evidence type="ECO:0000256" key="2">
    <source>
        <dbReference type="ARBA" id="ARBA00004300"/>
    </source>
</evidence>
<evidence type="ECO:0000256" key="4">
    <source>
        <dbReference type="ARBA" id="ARBA00004629"/>
    </source>
</evidence>
<dbReference type="PROSITE" id="PS00678">
    <property type="entry name" value="WD_REPEATS_1"/>
    <property type="match status" value="1"/>
</dbReference>
<name>A0AA47MYX8_MERPO</name>
<evidence type="ECO:0000256" key="11">
    <source>
        <dbReference type="ARBA" id="ARBA00022705"/>
    </source>
</evidence>
<evidence type="ECO:0000256" key="14">
    <source>
        <dbReference type="ARBA" id="ARBA00022853"/>
    </source>
</evidence>
<dbReference type="InterPro" id="IPR056160">
    <property type="entry name" value="WD_LRWD1"/>
</dbReference>
<dbReference type="InterPro" id="IPR032675">
    <property type="entry name" value="LRR_dom_sf"/>
</dbReference>
<dbReference type="InterPro" id="IPR056363">
    <property type="entry name" value="LRR_LRWD1_dom"/>
</dbReference>
<comment type="subcellular location">
    <subcellularLocation>
        <location evidence="4">Chromosome</location>
        <location evidence="4">Centromere</location>
        <location evidence="4">Kinetochore</location>
    </subcellularLocation>
    <subcellularLocation>
        <location evidence="3">Chromosome</location>
        <location evidence="3">Telomere</location>
    </subcellularLocation>
    <subcellularLocation>
        <location evidence="2">Cytoplasm</location>
        <location evidence="2">Cytoskeleton</location>
        <location evidence="2">Microtubule organizing center</location>
        <location evidence="2">Centrosome</location>
    </subcellularLocation>
    <subcellularLocation>
        <location evidence="1">Nucleus</location>
    </subcellularLocation>
</comment>
<keyword evidence="25" id="KW-1185">Reference proteome</keyword>
<dbReference type="GO" id="GO:0005813">
    <property type="term" value="C:centrosome"/>
    <property type="evidence" value="ECO:0007669"/>
    <property type="project" value="UniProtKB-SubCell"/>
</dbReference>
<dbReference type="InterPro" id="IPR015943">
    <property type="entry name" value="WD40/YVTN_repeat-like_dom_sf"/>
</dbReference>
<dbReference type="GO" id="GO:0005664">
    <property type="term" value="C:nuclear origin of replication recognition complex"/>
    <property type="evidence" value="ECO:0007669"/>
    <property type="project" value="TreeGrafter"/>
</dbReference>